<dbReference type="EMBL" id="PJQY01000062">
    <property type="protein sequence ID" value="PQQ19534.1"/>
    <property type="molecule type" value="Genomic_DNA"/>
</dbReference>
<accession>A0A314ZQ35</accession>
<name>A0A314ZQ35_PRUYE</name>
<proteinExistence type="predicted"/>
<evidence type="ECO:0000313" key="1">
    <source>
        <dbReference type="EMBL" id="PQQ19534.1"/>
    </source>
</evidence>
<sequence length="103" mass="11482">MEVEGQIGNNDVAIAASTKRLLPHEHTPLKQNESGASDLAVEASELTRVGEESERDVIRPRGAMWMRREWCEGSSLQRPVVCVFFSGRCHVMELLCVSWPTTA</sequence>
<comment type="caution">
    <text evidence="1">The sequence shown here is derived from an EMBL/GenBank/DDBJ whole genome shotgun (WGS) entry which is preliminary data.</text>
</comment>
<reference evidence="1 2" key="1">
    <citation type="submission" date="2018-02" db="EMBL/GenBank/DDBJ databases">
        <title>Draft genome of wild Prunus yedoensis var. nudiflora.</title>
        <authorList>
            <person name="Baek S."/>
            <person name="Kim J.-H."/>
            <person name="Choi K."/>
            <person name="Kim G.-B."/>
            <person name="Cho A."/>
            <person name="Jang H."/>
            <person name="Shin C.-H."/>
            <person name="Yu H.-J."/>
            <person name="Mun J.-H."/>
        </authorList>
    </citation>
    <scope>NUCLEOTIDE SEQUENCE [LARGE SCALE GENOMIC DNA]</scope>
    <source>
        <strain evidence="2">cv. Jeju island</strain>
        <tissue evidence="1">Leaf</tissue>
    </source>
</reference>
<keyword evidence="2" id="KW-1185">Reference proteome</keyword>
<protein>
    <submittedName>
        <fullName evidence="1">Uncharacterized protein</fullName>
    </submittedName>
</protein>
<dbReference type="Proteomes" id="UP000250321">
    <property type="component" value="Unassembled WGS sequence"/>
</dbReference>
<evidence type="ECO:0000313" key="2">
    <source>
        <dbReference type="Proteomes" id="UP000250321"/>
    </source>
</evidence>
<gene>
    <name evidence="1" type="ORF">Pyn_07350</name>
</gene>
<organism evidence="1 2">
    <name type="scientific">Prunus yedoensis var. nudiflora</name>
    <dbReference type="NCBI Taxonomy" id="2094558"/>
    <lineage>
        <taxon>Eukaryota</taxon>
        <taxon>Viridiplantae</taxon>
        <taxon>Streptophyta</taxon>
        <taxon>Embryophyta</taxon>
        <taxon>Tracheophyta</taxon>
        <taxon>Spermatophyta</taxon>
        <taxon>Magnoliopsida</taxon>
        <taxon>eudicotyledons</taxon>
        <taxon>Gunneridae</taxon>
        <taxon>Pentapetalae</taxon>
        <taxon>rosids</taxon>
        <taxon>fabids</taxon>
        <taxon>Rosales</taxon>
        <taxon>Rosaceae</taxon>
        <taxon>Amygdaloideae</taxon>
        <taxon>Amygdaleae</taxon>
        <taxon>Prunus</taxon>
    </lineage>
</organism>
<dbReference type="AlphaFoldDB" id="A0A314ZQ35"/>